<evidence type="ECO:0000313" key="2">
    <source>
        <dbReference type="EMBL" id="MCO5978818.1"/>
    </source>
</evidence>
<reference evidence="2 3" key="1">
    <citation type="submission" date="2022-06" db="EMBL/GenBank/DDBJ databases">
        <title>Ideonella sp. NS12-5 Genome sequencing and assembly.</title>
        <authorList>
            <person name="Jung Y."/>
        </authorList>
    </citation>
    <scope>NUCLEOTIDE SEQUENCE [LARGE SCALE GENOMIC DNA]</scope>
    <source>
        <strain evidence="2 3">NS12-5</strain>
    </source>
</reference>
<name>A0ABT1BRL1_9BURK</name>
<sequence>MNALPSPSPSPQPRYRVLAGHLVSNRSLVQLRQALERLAGCTTDAWVLGPAEEADVVLLPRGVPMPPVAPPVRLVWVDAAERVATPGMGQGCSLAEPFEASALLAVLRDVERKQPARRRQAGPPSWHRPRPPEPAAVPSSVSPAVPAMHAVPPGVAAALPQAVPTPRWKAGPHLYRLRRWPAPGSLVHHRYLPRLASLLLSRSLSLAGLAALSNVGETECEGFLAEMDRQGLLSCLTEEEPAAVPDPAGPAAGDARAAPSTETGWMARLRARWSAG</sequence>
<dbReference type="RefSeq" id="WP_252771729.1">
    <property type="nucleotide sequence ID" value="NZ_JAMXMC010000013.1"/>
</dbReference>
<comment type="caution">
    <text evidence="2">The sequence shown here is derived from an EMBL/GenBank/DDBJ whole genome shotgun (WGS) entry which is preliminary data.</text>
</comment>
<proteinExistence type="predicted"/>
<protein>
    <recommendedName>
        <fullName evidence="4">MarR family transcriptional regulator</fullName>
    </recommendedName>
</protein>
<dbReference type="EMBL" id="JAMXMC010000013">
    <property type="protein sequence ID" value="MCO5978818.1"/>
    <property type="molecule type" value="Genomic_DNA"/>
</dbReference>
<evidence type="ECO:0000256" key="1">
    <source>
        <dbReference type="SAM" id="MobiDB-lite"/>
    </source>
</evidence>
<accession>A0ABT1BRL1</accession>
<feature type="region of interest" description="Disordered" evidence="1">
    <location>
        <begin position="113"/>
        <end position="143"/>
    </location>
</feature>
<evidence type="ECO:0000313" key="3">
    <source>
        <dbReference type="Proteomes" id="UP001204851"/>
    </source>
</evidence>
<keyword evidence="3" id="KW-1185">Reference proteome</keyword>
<organism evidence="2 3">
    <name type="scientific">Ideonella oryzae</name>
    <dbReference type="NCBI Taxonomy" id="2937441"/>
    <lineage>
        <taxon>Bacteria</taxon>
        <taxon>Pseudomonadati</taxon>
        <taxon>Pseudomonadota</taxon>
        <taxon>Betaproteobacteria</taxon>
        <taxon>Burkholderiales</taxon>
        <taxon>Sphaerotilaceae</taxon>
        <taxon>Ideonella</taxon>
    </lineage>
</organism>
<gene>
    <name evidence="2" type="ORF">M0L44_19140</name>
</gene>
<evidence type="ECO:0008006" key="4">
    <source>
        <dbReference type="Google" id="ProtNLM"/>
    </source>
</evidence>
<dbReference type="Proteomes" id="UP001204851">
    <property type="component" value="Unassembled WGS sequence"/>
</dbReference>